<dbReference type="STRING" id="391626.OAN307_c25260"/>
<evidence type="ECO:0000256" key="1">
    <source>
        <dbReference type="SAM" id="SignalP"/>
    </source>
</evidence>
<dbReference type="AlphaFoldDB" id="M9RE93"/>
<protein>
    <submittedName>
        <fullName evidence="2">Uncharacterized protein</fullName>
    </submittedName>
</protein>
<dbReference type="KEGG" id="oat:OAN307_c25260"/>
<sequence>MKNLTTAGAILLMTTSMVQALGLDRSGQNIGVIFEEADNYVELTFGSISPSASGTDIAGVATGNVTQDFTQMGLAFKQQYTGQFSAAFIVDQPYGADILYPAASPVLGLTAADLNSVAYSVIGRYKLDNGFSVHGGLRMQTLDANITLGGAAYGGLNGYNVDLGEDTELGYLFGAAYERPDIALRVALTYFNAVDHSFDTQENINPGVTTQTNVTSPQAVNLDFQTGVAANTLVFGSVRWADYSQVIVSPATFSTVTGGASLTDIDSGFAYNIGVGRRFSDAFSASLSVGYEPTGDDLVSPLAPTNGNYSVALGGAYTMDNGFEISGGVRYIVLGDASPETGTPDVARASFTDNDAIAVGLKLAYSF</sequence>
<accession>M9RE93</accession>
<reference evidence="2 3" key="1">
    <citation type="journal article" date="2013" name="PLoS ONE">
        <title>Poles Apart: Arctic and Antarctic Octadecabacter strains Share High Genome Plasticity and a New Type of Xanthorhodopsin.</title>
        <authorList>
            <person name="Vollmers J."/>
            <person name="Voget S."/>
            <person name="Dietrich S."/>
            <person name="Gollnow K."/>
            <person name="Smits M."/>
            <person name="Meyer K."/>
            <person name="Brinkhoff T."/>
            <person name="Simon M."/>
            <person name="Daniel R."/>
        </authorList>
    </citation>
    <scope>NUCLEOTIDE SEQUENCE [LARGE SCALE GENOMIC DNA]</scope>
    <source>
        <strain evidence="2 3">307</strain>
    </source>
</reference>
<organism evidence="2 3">
    <name type="scientific">Octadecabacter antarcticus 307</name>
    <dbReference type="NCBI Taxonomy" id="391626"/>
    <lineage>
        <taxon>Bacteria</taxon>
        <taxon>Pseudomonadati</taxon>
        <taxon>Pseudomonadota</taxon>
        <taxon>Alphaproteobacteria</taxon>
        <taxon>Rhodobacterales</taxon>
        <taxon>Roseobacteraceae</taxon>
        <taxon>Octadecabacter</taxon>
    </lineage>
</organism>
<dbReference type="RefSeq" id="WP_015500146.1">
    <property type="nucleotide sequence ID" value="NC_020911.1"/>
</dbReference>
<feature type="signal peptide" evidence="1">
    <location>
        <begin position="1"/>
        <end position="20"/>
    </location>
</feature>
<dbReference type="SUPFAM" id="SSF56935">
    <property type="entry name" value="Porins"/>
    <property type="match status" value="1"/>
</dbReference>
<evidence type="ECO:0000313" key="3">
    <source>
        <dbReference type="Proteomes" id="UP000005307"/>
    </source>
</evidence>
<dbReference type="OrthoDB" id="6679728at2"/>
<dbReference type="HOGENOM" id="CLU_039022_1_0_5"/>
<name>M9RE93_9RHOB</name>
<gene>
    <name evidence="2" type="ORF">OAN307_c25260</name>
</gene>
<keyword evidence="1" id="KW-0732">Signal</keyword>
<dbReference type="Proteomes" id="UP000005307">
    <property type="component" value="Chromosome"/>
</dbReference>
<evidence type="ECO:0000313" key="2">
    <source>
        <dbReference type="EMBL" id="AGI68130.1"/>
    </source>
</evidence>
<dbReference type="EMBL" id="CP003740">
    <property type="protein sequence ID" value="AGI68130.1"/>
    <property type="molecule type" value="Genomic_DNA"/>
</dbReference>
<dbReference type="eggNOG" id="COG2067">
    <property type="taxonomic scope" value="Bacteria"/>
</dbReference>
<dbReference type="Gene3D" id="2.40.160.60">
    <property type="entry name" value="Outer membrane protein transport protein (OMPP1/FadL/TodX)"/>
    <property type="match status" value="1"/>
</dbReference>
<proteinExistence type="predicted"/>
<keyword evidence="3" id="KW-1185">Reference proteome</keyword>
<feature type="chain" id="PRO_5004102746" evidence="1">
    <location>
        <begin position="21"/>
        <end position="367"/>
    </location>
</feature>